<dbReference type="Proteomes" id="UP001595789">
    <property type="component" value="Unassembled WGS sequence"/>
</dbReference>
<dbReference type="GO" id="GO:0016787">
    <property type="term" value="F:hydrolase activity"/>
    <property type="evidence" value="ECO:0007669"/>
    <property type="project" value="UniProtKB-KW"/>
</dbReference>
<protein>
    <submittedName>
        <fullName evidence="3">Serine hydrolase domain-containing protein</fullName>
        <ecNumber evidence="3">3.-.-.-</ecNumber>
    </submittedName>
</protein>
<gene>
    <name evidence="3" type="ORF">ACFOWA_17650</name>
</gene>
<keyword evidence="4" id="KW-1185">Reference proteome</keyword>
<dbReference type="Gene3D" id="3.40.710.10">
    <property type="entry name" value="DD-peptidase/beta-lactamase superfamily"/>
    <property type="match status" value="1"/>
</dbReference>
<comment type="caution">
    <text evidence="3">The sequence shown here is derived from an EMBL/GenBank/DDBJ whole genome shotgun (WGS) entry which is preliminary data.</text>
</comment>
<organism evidence="3 4">
    <name type="scientific">Pedobacter lithocola</name>
    <dbReference type="NCBI Taxonomy" id="1908239"/>
    <lineage>
        <taxon>Bacteria</taxon>
        <taxon>Pseudomonadati</taxon>
        <taxon>Bacteroidota</taxon>
        <taxon>Sphingobacteriia</taxon>
        <taxon>Sphingobacteriales</taxon>
        <taxon>Sphingobacteriaceae</taxon>
        <taxon>Pedobacter</taxon>
    </lineage>
</organism>
<sequence length="443" mass="51252">MKGLLCITIVLLITLTGRAQTPKQQSLDAYIDHLFKNKKMMGNVEISFKDSIIYAKSVGFSNVTTAEENNKNTKFRVGSLTKTYTAVLVLKAIEEGQLQLNDKLSSFYLYVKNAEKITIEQLLKHWTGIYNYTEIADEDLWEQKFHTEEEFINYLINEKSNFEPGTKYEYSNTNYAFLGFILQKIYNKPFAEILKEKICCPLYLKNTYFSVETDRTKNEALSYNIQDRYIVNAKVNFSVHFANGGIASTAIEVDNFLTPLFNGKLISAKSLEMMLPKNKGEYGMGIEKLPFDNPQGYTHNGRIENYFSEYWYFPKEKLGIVTLLNATNIYTSDIQTLLLQYAYGNKYEIPNSNQTDEILEKDFKQIKGTYFEKDKKAFFTISSDGKNMVFQASDAGQMFVRLEYEGNNIFEYEDMELQFFPSIKEAILTQGNIIKKYKKLSKQ</sequence>
<dbReference type="RefSeq" id="WP_378987677.1">
    <property type="nucleotide sequence ID" value="NZ_JBHSBW010000013.1"/>
</dbReference>
<name>A0ABV8PEG2_9SPHI</name>
<feature type="signal peptide" evidence="1">
    <location>
        <begin position="1"/>
        <end position="19"/>
    </location>
</feature>
<dbReference type="InterPro" id="IPR050491">
    <property type="entry name" value="AmpC-like"/>
</dbReference>
<evidence type="ECO:0000313" key="3">
    <source>
        <dbReference type="EMBL" id="MFC4213025.1"/>
    </source>
</evidence>
<dbReference type="PANTHER" id="PTHR46825">
    <property type="entry name" value="D-ALANYL-D-ALANINE-CARBOXYPEPTIDASE/ENDOPEPTIDASE AMPH"/>
    <property type="match status" value="1"/>
</dbReference>
<evidence type="ECO:0000256" key="1">
    <source>
        <dbReference type="SAM" id="SignalP"/>
    </source>
</evidence>
<dbReference type="EC" id="3.-.-.-" evidence="3"/>
<keyword evidence="3" id="KW-0378">Hydrolase</keyword>
<dbReference type="InterPro" id="IPR012338">
    <property type="entry name" value="Beta-lactam/transpept-like"/>
</dbReference>
<dbReference type="PANTHER" id="PTHR46825:SF9">
    <property type="entry name" value="BETA-LACTAMASE-RELATED DOMAIN-CONTAINING PROTEIN"/>
    <property type="match status" value="1"/>
</dbReference>
<dbReference type="Pfam" id="PF00144">
    <property type="entry name" value="Beta-lactamase"/>
    <property type="match status" value="1"/>
</dbReference>
<dbReference type="InterPro" id="IPR001466">
    <property type="entry name" value="Beta-lactam-related"/>
</dbReference>
<evidence type="ECO:0000259" key="2">
    <source>
        <dbReference type="Pfam" id="PF00144"/>
    </source>
</evidence>
<proteinExistence type="predicted"/>
<feature type="domain" description="Beta-lactamase-related" evidence="2">
    <location>
        <begin position="50"/>
        <end position="328"/>
    </location>
</feature>
<keyword evidence="1" id="KW-0732">Signal</keyword>
<dbReference type="EMBL" id="JBHSBW010000013">
    <property type="protein sequence ID" value="MFC4213025.1"/>
    <property type="molecule type" value="Genomic_DNA"/>
</dbReference>
<evidence type="ECO:0000313" key="4">
    <source>
        <dbReference type="Proteomes" id="UP001595789"/>
    </source>
</evidence>
<feature type="chain" id="PRO_5046791707" evidence="1">
    <location>
        <begin position="20"/>
        <end position="443"/>
    </location>
</feature>
<reference evidence="4" key="1">
    <citation type="journal article" date="2019" name="Int. J. Syst. Evol. Microbiol.">
        <title>The Global Catalogue of Microorganisms (GCM) 10K type strain sequencing project: providing services to taxonomists for standard genome sequencing and annotation.</title>
        <authorList>
            <consortium name="The Broad Institute Genomics Platform"/>
            <consortium name="The Broad Institute Genome Sequencing Center for Infectious Disease"/>
            <person name="Wu L."/>
            <person name="Ma J."/>
        </authorList>
    </citation>
    <scope>NUCLEOTIDE SEQUENCE [LARGE SCALE GENOMIC DNA]</scope>
    <source>
        <strain evidence="4">CCM 8691</strain>
    </source>
</reference>
<dbReference type="SUPFAM" id="SSF56601">
    <property type="entry name" value="beta-lactamase/transpeptidase-like"/>
    <property type="match status" value="1"/>
</dbReference>
<accession>A0ABV8PEG2</accession>